<dbReference type="SUPFAM" id="SSF55729">
    <property type="entry name" value="Acyl-CoA N-acyltransferases (Nat)"/>
    <property type="match status" value="1"/>
</dbReference>
<keyword evidence="5" id="KW-0012">Acyltransferase</keyword>
<evidence type="ECO:0000313" key="6">
    <source>
        <dbReference type="EMBL" id="SMP21482.1"/>
    </source>
</evidence>
<evidence type="ECO:0000256" key="1">
    <source>
        <dbReference type="ARBA" id="ARBA00005189"/>
    </source>
</evidence>
<keyword evidence="7" id="KW-1185">Reference proteome</keyword>
<dbReference type="PANTHER" id="PTHR37323">
    <property type="entry name" value="GCN5-RELATED N-ACETYLTRANSFERASE"/>
    <property type="match status" value="1"/>
</dbReference>
<keyword evidence="4" id="KW-0443">Lipid metabolism</keyword>
<dbReference type="InterPro" id="IPR016181">
    <property type="entry name" value="Acyl_CoA_acyltransferase"/>
</dbReference>
<evidence type="ECO:0000256" key="3">
    <source>
        <dbReference type="ARBA" id="ARBA00022679"/>
    </source>
</evidence>
<dbReference type="RefSeq" id="WP_265133651.1">
    <property type="nucleotide sequence ID" value="NZ_FXTX01000023.1"/>
</dbReference>
<dbReference type="GO" id="GO:0016746">
    <property type="term" value="F:acyltransferase activity"/>
    <property type="evidence" value="ECO:0007669"/>
    <property type="project" value="UniProtKB-KW"/>
</dbReference>
<evidence type="ECO:0000256" key="4">
    <source>
        <dbReference type="ARBA" id="ARBA00023098"/>
    </source>
</evidence>
<keyword evidence="3" id="KW-0808">Transferase</keyword>
<dbReference type="GO" id="GO:0006629">
    <property type="term" value="P:lipid metabolic process"/>
    <property type="evidence" value="ECO:0007669"/>
    <property type="project" value="UniProtKB-KW"/>
</dbReference>
<proteinExistence type="predicted"/>
<reference evidence="6" key="1">
    <citation type="submission" date="2017-05" db="EMBL/GenBank/DDBJ databases">
        <authorList>
            <person name="Varghese N."/>
            <person name="Submissions S."/>
        </authorList>
    </citation>
    <scope>NUCLEOTIDE SEQUENCE</scope>
    <source>
        <strain evidence="6">DSM 18763</strain>
    </source>
</reference>
<dbReference type="Gene3D" id="3.40.630.30">
    <property type="match status" value="1"/>
</dbReference>
<organism evidence="6 7">
    <name type="scientific">Venenivibrio stagnispumantis</name>
    <dbReference type="NCBI Taxonomy" id="407998"/>
    <lineage>
        <taxon>Bacteria</taxon>
        <taxon>Pseudomonadati</taxon>
        <taxon>Aquificota</taxon>
        <taxon>Aquificia</taxon>
        <taxon>Aquificales</taxon>
        <taxon>Hydrogenothermaceae</taxon>
        <taxon>Venenivibrio</taxon>
    </lineage>
</organism>
<dbReference type="Proteomes" id="UP001157947">
    <property type="component" value="Unassembled WGS sequence"/>
</dbReference>
<accession>A0AA45WPG1</accession>
<dbReference type="EMBL" id="FXTX01000023">
    <property type="protein sequence ID" value="SMP21482.1"/>
    <property type="molecule type" value="Genomic_DNA"/>
</dbReference>
<dbReference type="Pfam" id="PF13444">
    <property type="entry name" value="Acetyltransf_5"/>
    <property type="match status" value="1"/>
</dbReference>
<gene>
    <name evidence="6" type="ORF">SAMN06264868_12322</name>
</gene>
<evidence type="ECO:0000256" key="5">
    <source>
        <dbReference type="ARBA" id="ARBA00023315"/>
    </source>
</evidence>
<dbReference type="InterPro" id="IPR052351">
    <property type="entry name" value="Ornithine_N-alpha-AT"/>
</dbReference>
<protein>
    <submittedName>
        <fullName evidence="6">Ornithine-acyl[acyl carrier protein] N-acyltransferase</fullName>
    </submittedName>
</protein>
<evidence type="ECO:0000256" key="2">
    <source>
        <dbReference type="ARBA" id="ARBA00022516"/>
    </source>
</evidence>
<comment type="pathway">
    <text evidence="1">Lipid metabolism.</text>
</comment>
<dbReference type="AlphaFoldDB" id="A0AA45WPG1"/>
<sequence length="273" mass="32376">MTRNINILNPIQKLYKYKFFGFQPKIEIFYETKDFIVKTCSSLNELEKSFSLRYKVFYKEKIGKIKLTGIDSDKYDKIADHIVIIDKNKNKIVGSYRVLSSVYTDNFYSESEFDISDLKSRNYIMLELGRAVIDKEYRNGIVLALLWKGISLYTKQTNADYLFGLSSYFTENPEKAAKMYLYLEKNGIINKEFNIIPKRKYEYPSFENLLLNVEYDEDIKNEIPSLLISYIKAGAFVSGYPAYDFKFRCFDFFTLLDVNNIDKRFERKFKKWS</sequence>
<dbReference type="PANTHER" id="PTHR37323:SF1">
    <property type="entry name" value="L-ORNITHINE N(ALPHA)-ACYLTRANSFERASE"/>
    <property type="match status" value="1"/>
</dbReference>
<keyword evidence="2" id="KW-0444">Lipid biosynthesis</keyword>
<name>A0AA45WPG1_9AQUI</name>
<evidence type="ECO:0000313" key="7">
    <source>
        <dbReference type="Proteomes" id="UP001157947"/>
    </source>
</evidence>
<comment type="caution">
    <text evidence="6">The sequence shown here is derived from an EMBL/GenBank/DDBJ whole genome shotgun (WGS) entry which is preliminary data.</text>
</comment>